<organism evidence="1 2">
    <name type="scientific">Opisthorchis viverrini</name>
    <name type="common">Southeast Asian liver fluke</name>
    <dbReference type="NCBI Taxonomy" id="6198"/>
    <lineage>
        <taxon>Eukaryota</taxon>
        <taxon>Metazoa</taxon>
        <taxon>Spiralia</taxon>
        <taxon>Lophotrochozoa</taxon>
        <taxon>Platyhelminthes</taxon>
        <taxon>Trematoda</taxon>
        <taxon>Digenea</taxon>
        <taxon>Opisthorchiida</taxon>
        <taxon>Opisthorchiata</taxon>
        <taxon>Opisthorchiidae</taxon>
        <taxon>Opisthorchis</taxon>
    </lineage>
</organism>
<proteinExistence type="predicted"/>
<protein>
    <submittedName>
        <fullName evidence="1">Uncharacterized protein</fullName>
    </submittedName>
</protein>
<keyword evidence="2" id="KW-1185">Reference proteome</keyword>
<dbReference type="Proteomes" id="UP000054324">
    <property type="component" value="Unassembled WGS sequence"/>
</dbReference>
<accession>A0A075AJG3</accession>
<dbReference type="RefSeq" id="XP_009162961.1">
    <property type="nucleotide sequence ID" value="XM_009164697.1"/>
</dbReference>
<evidence type="ECO:0000313" key="2">
    <source>
        <dbReference type="Proteomes" id="UP000054324"/>
    </source>
</evidence>
<dbReference type="CTD" id="20315013"/>
<name>A0A075AJG3_OPIVI</name>
<reference evidence="1 2" key="1">
    <citation type="submission" date="2013-11" db="EMBL/GenBank/DDBJ databases">
        <title>Opisthorchis viverrini - life in the bile duct.</title>
        <authorList>
            <person name="Young N.D."/>
            <person name="Nagarajan N."/>
            <person name="Lin S.J."/>
            <person name="Korhonen P.K."/>
            <person name="Jex A.R."/>
            <person name="Hall R.S."/>
            <person name="Safavi-Hemami H."/>
            <person name="Kaewkong W."/>
            <person name="Bertrand D."/>
            <person name="Gao S."/>
            <person name="Seet Q."/>
            <person name="Wongkham S."/>
            <person name="Teh B.T."/>
            <person name="Wongkham C."/>
            <person name="Intapan P.M."/>
            <person name="Maleewong W."/>
            <person name="Yang X."/>
            <person name="Hu M."/>
            <person name="Wang Z."/>
            <person name="Hofmann A."/>
            <person name="Sternberg P.W."/>
            <person name="Tan P."/>
            <person name="Wang J."/>
            <person name="Gasser R.B."/>
        </authorList>
    </citation>
    <scope>NUCLEOTIDE SEQUENCE [LARGE SCALE GENOMIC DNA]</scope>
</reference>
<evidence type="ECO:0000313" key="1">
    <source>
        <dbReference type="EMBL" id="KER33334.1"/>
    </source>
</evidence>
<gene>
    <name evidence="1" type="ORF">T265_00825</name>
</gene>
<dbReference type="KEGG" id="ovi:T265_00825"/>
<sequence length="63" mass="6954">MDGGDPGFIIRLEEDVNNGSILTYQVGANLRRTLDYWGSQLSPMLTGRQCSILTPVRDLGNDL</sequence>
<dbReference type="AlphaFoldDB" id="A0A075AJG3"/>
<dbReference type="EMBL" id="KL596626">
    <property type="protein sequence ID" value="KER33334.1"/>
    <property type="molecule type" value="Genomic_DNA"/>
</dbReference>
<dbReference type="GeneID" id="20315013"/>